<dbReference type="EMBL" id="CP011371">
    <property type="protein sequence ID" value="AKJ30092.1"/>
    <property type="molecule type" value="Genomic_DNA"/>
</dbReference>
<name>A0A0G3BL16_9BURK</name>
<dbReference type="KEGG" id="pbh:AAW51_3401"/>
<proteinExistence type="predicted"/>
<gene>
    <name evidence="1" type="ORF">AAW51_3401</name>
</gene>
<evidence type="ECO:0000313" key="2">
    <source>
        <dbReference type="Proteomes" id="UP000035352"/>
    </source>
</evidence>
<accession>A0A0G3BL16</accession>
<dbReference type="OrthoDB" id="4774987at2"/>
<dbReference type="RefSeq" id="WP_047195548.1">
    <property type="nucleotide sequence ID" value="NZ_CP011371.1"/>
</dbReference>
<organism evidence="1 2">
    <name type="scientific">Caldimonas brevitalea</name>
    <dbReference type="NCBI Taxonomy" id="413882"/>
    <lineage>
        <taxon>Bacteria</taxon>
        <taxon>Pseudomonadati</taxon>
        <taxon>Pseudomonadota</taxon>
        <taxon>Betaproteobacteria</taxon>
        <taxon>Burkholderiales</taxon>
        <taxon>Sphaerotilaceae</taxon>
        <taxon>Caldimonas</taxon>
    </lineage>
</organism>
<evidence type="ECO:0000313" key="1">
    <source>
        <dbReference type="EMBL" id="AKJ30092.1"/>
    </source>
</evidence>
<dbReference type="Proteomes" id="UP000035352">
    <property type="component" value="Chromosome"/>
</dbReference>
<dbReference type="AlphaFoldDB" id="A0A0G3BL16"/>
<reference evidence="1 2" key="1">
    <citation type="submission" date="2015-05" db="EMBL/GenBank/DDBJ databases">
        <authorList>
            <person name="Tang B."/>
            <person name="Yu Y."/>
        </authorList>
    </citation>
    <scope>NUCLEOTIDE SEQUENCE [LARGE SCALE GENOMIC DNA]</scope>
    <source>
        <strain evidence="1 2">DSM 7029</strain>
    </source>
</reference>
<keyword evidence="2" id="KW-1185">Reference proteome</keyword>
<dbReference type="STRING" id="413882.AAW51_3401"/>
<sequence length="242" mass="26379">MGGRIVAQADHVERLAESGWNTCDSVREGIARAGLPVPTARYLKQKFSATHWKQVDRAIAALQEHFHHARFGDEVVFGALLVPDPAKLDTRGAMDAAMRTDQFGEASEDFVDPALPAGELVVPPGSRDWTVVATVTGPAGVHFGSYHEIRNDPAPERYQLDGVDTRDLMVRQIWGARVLQSGQQLPDCEIGGGWTFTLFPGEELVRGRAVSGTVLYNKVRFRLGKPDRGTAVVRVCPALPIG</sequence>
<protein>
    <submittedName>
        <fullName evidence="1">Uncharacterized protein</fullName>
    </submittedName>
</protein>